<dbReference type="Proteomes" id="UP000054560">
    <property type="component" value="Unassembled WGS sequence"/>
</dbReference>
<evidence type="ECO:0000313" key="2">
    <source>
        <dbReference type="Proteomes" id="UP000054560"/>
    </source>
</evidence>
<keyword evidence="2" id="KW-1185">Reference proteome</keyword>
<organism evidence="1 2">
    <name type="scientific">Sphaeroforma arctica JP610</name>
    <dbReference type="NCBI Taxonomy" id="667725"/>
    <lineage>
        <taxon>Eukaryota</taxon>
        <taxon>Ichthyosporea</taxon>
        <taxon>Ichthyophonida</taxon>
        <taxon>Sphaeroforma</taxon>
    </lineage>
</organism>
<dbReference type="EMBL" id="KQ241689">
    <property type="protein sequence ID" value="KNC85688.1"/>
    <property type="molecule type" value="Genomic_DNA"/>
</dbReference>
<gene>
    <name evidence="1" type="ORF">SARC_02137</name>
</gene>
<dbReference type="RefSeq" id="XP_014159590.1">
    <property type="nucleotide sequence ID" value="XM_014304115.1"/>
</dbReference>
<sequence length="186" mass="20058">MTDQQQTIHQSPVERVVSYQPVQTATGVAVNLYSKATETNRYVKRVLETGEGLLKQGSAVIWPYVQPGLQRLEPTVNAQLDYLGEKAPQVQEFAAQKYNKTSARAGETVGAMQAQAGAAAEAVQARAADAKKAAADCYNTTAQTVAERATELYDNTTKAIEANVDYYLLPASAEDEKELSLVFGPG</sequence>
<dbReference type="AlphaFoldDB" id="A0A0L0GBR5"/>
<proteinExistence type="predicted"/>
<reference evidence="1 2" key="1">
    <citation type="submission" date="2011-02" db="EMBL/GenBank/DDBJ databases">
        <title>The Genome Sequence of Sphaeroforma arctica JP610.</title>
        <authorList>
            <consortium name="The Broad Institute Genome Sequencing Platform"/>
            <person name="Russ C."/>
            <person name="Cuomo C."/>
            <person name="Young S.K."/>
            <person name="Zeng Q."/>
            <person name="Gargeya S."/>
            <person name="Alvarado L."/>
            <person name="Berlin A."/>
            <person name="Chapman S.B."/>
            <person name="Chen Z."/>
            <person name="Freedman E."/>
            <person name="Gellesch M."/>
            <person name="Goldberg J."/>
            <person name="Griggs A."/>
            <person name="Gujja S."/>
            <person name="Heilman E."/>
            <person name="Heiman D."/>
            <person name="Howarth C."/>
            <person name="Mehta T."/>
            <person name="Neiman D."/>
            <person name="Pearson M."/>
            <person name="Roberts A."/>
            <person name="Saif S."/>
            <person name="Shea T."/>
            <person name="Shenoy N."/>
            <person name="Sisk P."/>
            <person name="Stolte C."/>
            <person name="Sykes S."/>
            <person name="White J."/>
            <person name="Yandava C."/>
            <person name="Burger G."/>
            <person name="Gray M.W."/>
            <person name="Holland P.W.H."/>
            <person name="King N."/>
            <person name="Lang F.B.F."/>
            <person name="Roger A.J."/>
            <person name="Ruiz-Trillo I."/>
            <person name="Haas B."/>
            <person name="Nusbaum C."/>
            <person name="Birren B."/>
        </authorList>
    </citation>
    <scope>NUCLEOTIDE SEQUENCE [LARGE SCALE GENOMIC DNA]</scope>
    <source>
        <strain evidence="1 2">JP610</strain>
    </source>
</reference>
<evidence type="ECO:0000313" key="1">
    <source>
        <dbReference type="EMBL" id="KNC85688.1"/>
    </source>
</evidence>
<name>A0A0L0GBR5_9EUKA</name>
<protein>
    <submittedName>
        <fullName evidence="1">Uncharacterized protein</fullName>
    </submittedName>
</protein>
<accession>A0A0L0GBR5</accession>
<dbReference type="GeneID" id="25902641"/>